<evidence type="ECO:0000256" key="1">
    <source>
        <dbReference type="SAM" id="Phobius"/>
    </source>
</evidence>
<protein>
    <recommendedName>
        <fullName evidence="2">TadE-like domain-containing protein</fullName>
    </recommendedName>
</protein>
<dbReference type="InterPro" id="IPR012495">
    <property type="entry name" value="TadE-like_dom"/>
</dbReference>
<keyword evidence="1" id="KW-0812">Transmembrane</keyword>
<gene>
    <name evidence="3" type="ORF">GCM10009819_22170</name>
</gene>
<keyword evidence="1" id="KW-0472">Membrane</keyword>
<dbReference type="EMBL" id="BAAAPW010000003">
    <property type="protein sequence ID" value="GAA2037137.1"/>
    <property type="molecule type" value="Genomic_DNA"/>
</dbReference>
<comment type="caution">
    <text evidence="3">The sequence shown here is derived from an EMBL/GenBank/DDBJ whole genome shotgun (WGS) entry which is preliminary data.</text>
</comment>
<organism evidence="3 4">
    <name type="scientific">Agromyces tropicus</name>
    <dbReference type="NCBI Taxonomy" id="555371"/>
    <lineage>
        <taxon>Bacteria</taxon>
        <taxon>Bacillati</taxon>
        <taxon>Actinomycetota</taxon>
        <taxon>Actinomycetes</taxon>
        <taxon>Micrococcales</taxon>
        <taxon>Microbacteriaceae</taxon>
        <taxon>Agromyces</taxon>
    </lineage>
</organism>
<accession>A0ABN2UID6</accession>
<dbReference type="Pfam" id="PF07811">
    <property type="entry name" value="TadE"/>
    <property type="match status" value="1"/>
</dbReference>
<name>A0ABN2UID6_9MICO</name>
<proteinExistence type="predicted"/>
<dbReference type="Proteomes" id="UP001501196">
    <property type="component" value="Unassembled WGS sequence"/>
</dbReference>
<sequence>MSRRRNERGAAAVEFALIIPVLVLLVLGIMEFSRLYNQQISLSNAARAASRVMAISNDSGAAVTAAIQAAPSLNPGLGAGNIAFSPGTCTSGAVMSVTVSYQSTLMTGAFGATLNLTGEAATPCGG</sequence>
<evidence type="ECO:0000313" key="3">
    <source>
        <dbReference type="EMBL" id="GAA2037137.1"/>
    </source>
</evidence>
<keyword evidence="1" id="KW-1133">Transmembrane helix</keyword>
<feature type="domain" description="TadE-like" evidence="2">
    <location>
        <begin position="9"/>
        <end position="51"/>
    </location>
</feature>
<reference evidence="3 4" key="1">
    <citation type="journal article" date="2019" name="Int. J. Syst. Evol. Microbiol.">
        <title>The Global Catalogue of Microorganisms (GCM) 10K type strain sequencing project: providing services to taxonomists for standard genome sequencing and annotation.</title>
        <authorList>
            <consortium name="The Broad Institute Genomics Platform"/>
            <consortium name="The Broad Institute Genome Sequencing Center for Infectious Disease"/>
            <person name="Wu L."/>
            <person name="Ma J."/>
        </authorList>
    </citation>
    <scope>NUCLEOTIDE SEQUENCE [LARGE SCALE GENOMIC DNA]</scope>
    <source>
        <strain evidence="3 4">JCM 15672</strain>
    </source>
</reference>
<feature type="transmembrane region" description="Helical" evidence="1">
    <location>
        <begin position="12"/>
        <end position="30"/>
    </location>
</feature>
<evidence type="ECO:0000259" key="2">
    <source>
        <dbReference type="Pfam" id="PF07811"/>
    </source>
</evidence>
<keyword evidence="4" id="KW-1185">Reference proteome</keyword>
<evidence type="ECO:0000313" key="4">
    <source>
        <dbReference type="Proteomes" id="UP001501196"/>
    </source>
</evidence>